<sequence length="257" mass="29366">MIADIIKSQSSCWKYCTTRLMCIITQPQIWILSLCEPLSTAAMFLTALDCSITILIPKPKFCISNENVNRIILATIGCIFFCIALIWIELLIQNEELLSSCCHFREVISSNVYLANYAIQTFVGYISGALFLTAVMKLHLKKMESQSVQLIRLKREKAVIKQSIALITFAFFIKTLPSLVSVLLILKIIGMMQYTIIRGSCLFGYVAYAAYIIVKDKIFWKYVHRNLCQTKVVNSELILKIHIQNQITLTEDKKFVK</sequence>
<evidence type="ECO:0000313" key="3">
    <source>
        <dbReference type="Proteomes" id="UP000054783"/>
    </source>
</evidence>
<feature type="transmembrane region" description="Helical" evidence="1">
    <location>
        <begin position="117"/>
        <end position="136"/>
    </location>
</feature>
<evidence type="ECO:0000256" key="1">
    <source>
        <dbReference type="SAM" id="Phobius"/>
    </source>
</evidence>
<dbReference type="AlphaFoldDB" id="A0A0V1A903"/>
<keyword evidence="1" id="KW-0472">Membrane</keyword>
<proteinExistence type="predicted"/>
<feature type="transmembrane region" description="Helical" evidence="1">
    <location>
        <begin position="68"/>
        <end position="88"/>
    </location>
</feature>
<comment type="caution">
    <text evidence="2">The sequence shown here is derived from an EMBL/GenBank/DDBJ whole genome shotgun (WGS) entry which is preliminary data.</text>
</comment>
<feature type="transmembrane region" description="Helical" evidence="1">
    <location>
        <begin position="195"/>
        <end position="214"/>
    </location>
</feature>
<reference evidence="2 3" key="1">
    <citation type="submission" date="2015-01" db="EMBL/GenBank/DDBJ databases">
        <title>Evolution of Trichinella species and genotypes.</title>
        <authorList>
            <person name="Korhonen P.K."/>
            <person name="Edoardo P."/>
            <person name="Giuseppe L.R."/>
            <person name="Gasser R.B."/>
        </authorList>
    </citation>
    <scope>NUCLEOTIDE SEQUENCE [LARGE SCALE GENOMIC DNA]</scope>
    <source>
        <strain evidence="2">ISS2496</strain>
    </source>
</reference>
<accession>A0A0V1A903</accession>
<dbReference type="EMBL" id="JYDQ01000020">
    <property type="protein sequence ID" value="KRY20970.1"/>
    <property type="molecule type" value="Genomic_DNA"/>
</dbReference>
<dbReference type="OrthoDB" id="5917307at2759"/>
<dbReference type="Proteomes" id="UP000054783">
    <property type="component" value="Unassembled WGS sequence"/>
</dbReference>
<keyword evidence="1" id="KW-1133">Transmembrane helix</keyword>
<gene>
    <name evidence="2" type="ORF">T12_1110</name>
</gene>
<keyword evidence="3" id="KW-1185">Reference proteome</keyword>
<keyword evidence="1" id="KW-0812">Transmembrane</keyword>
<protein>
    <recommendedName>
        <fullName evidence="4">G-protein coupled receptors family 1 profile domain-containing protein</fullName>
    </recommendedName>
</protein>
<name>A0A0V1A903_9BILA</name>
<feature type="non-terminal residue" evidence="2">
    <location>
        <position position="257"/>
    </location>
</feature>
<evidence type="ECO:0008006" key="4">
    <source>
        <dbReference type="Google" id="ProtNLM"/>
    </source>
</evidence>
<evidence type="ECO:0000313" key="2">
    <source>
        <dbReference type="EMBL" id="KRY20970.1"/>
    </source>
</evidence>
<organism evidence="2 3">
    <name type="scientific">Trichinella patagoniensis</name>
    <dbReference type="NCBI Taxonomy" id="990121"/>
    <lineage>
        <taxon>Eukaryota</taxon>
        <taxon>Metazoa</taxon>
        <taxon>Ecdysozoa</taxon>
        <taxon>Nematoda</taxon>
        <taxon>Enoplea</taxon>
        <taxon>Dorylaimia</taxon>
        <taxon>Trichinellida</taxon>
        <taxon>Trichinellidae</taxon>
        <taxon>Trichinella</taxon>
    </lineage>
</organism>
<feature type="transmembrane region" description="Helical" evidence="1">
    <location>
        <begin position="164"/>
        <end position="189"/>
    </location>
</feature>